<dbReference type="InterPro" id="IPR029001">
    <property type="entry name" value="ITPase-like_fam"/>
</dbReference>
<reference evidence="11 12" key="1">
    <citation type="submission" date="2019-03" db="EMBL/GenBank/DDBJ databases">
        <title>The complete genome sequence of Swingsia_sp. F3b2 LMG30590(T).</title>
        <authorList>
            <person name="Chua K.-O."/>
            <person name="Chan K.-G."/>
            <person name="See-Too W.-S."/>
        </authorList>
    </citation>
    <scope>NUCLEOTIDE SEQUENCE [LARGE SCALE GENOMIC DNA]</scope>
    <source>
        <strain evidence="11 12">F3b2</strain>
    </source>
</reference>
<dbReference type="GO" id="GO:0000166">
    <property type="term" value="F:nucleotide binding"/>
    <property type="evidence" value="ECO:0007669"/>
    <property type="project" value="UniProtKB-KW"/>
</dbReference>
<dbReference type="CDD" id="cd00515">
    <property type="entry name" value="HAM1"/>
    <property type="match status" value="1"/>
</dbReference>
<dbReference type="PANTHER" id="PTHR11067">
    <property type="entry name" value="INOSINE TRIPHOSPHATE PYROPHOSPHATASE/HAM1 PROTEIN"/>
    <property type="match status" value="1"/>
</dbReference>
<dbReference type="OrthoDB" id="9807456at2"/>
<accession>A0A4Y6UAC9</accession>
<dbReference type="EC" id="3.6.1.66" evidence="10"/>
<evidence type="ECO:0000256" key="5">
    <source>
        <dbReference type="ARBA" id="ARBA00022801"/>
    </source>
</evidence>
<comment type="cofactor">
    <cofactor evidence="10">
        <name>Mg(2+)</name>
        <dbReference type="ChEBI" id="CHEBI:18420"/>
    </cofactor>
    <text evidence="10">Binds 1 Mg(2+) ion per subunit.</text>
</comment>
<gene>
    <name evidence="11" type="ORF">E3E12_02955</name>
</gene>
<keyword evidence="4 10" id="KW-0547">Nucleotide-binding</keyword>
<name>A0A4Y6UAC9_9PROT</name>
<comment type="catalytic activity">
    <reaction evidence="8 10">
        <text>dITP + H2O = dIMP + diphosphate + H(+)</text>
        <dbReference type="Rhea" id="RHEA:28342"/>
        <dbReference type="ChEBI" id="CHEBI:15377"/>
        <dbReference type="ChEBI" id="CHEBI:15378"/>
        <dbReference type="ChEBI" id="CHEBI:33019"/>
        <dbReference type="ChEBI" id="CHEBI:61194"/>
        <dbReference type="ChEBI" id="CHEBI:61382"/>
        <dbReference type="EC" id="3.6.1.66"/>
    </reaction>
</comment>
<dbReference type="GO" id="GO:0035870">
    <property type="term" value="F:dITP diphosphatase activity"/>
    <property type="evidence" value="ECO:0007669"/>
    <property type="project" value="UniProtKB-UniRule"/>
</dbReference>
<dbReference type="GO" id="GO:0017111">
    <property type="term" value="F:ribonucleoside triphosphate phosphatase activity"/>
    <property type="evidence" value="ECO:0007669"/>
    <property type="project" value="InterPro"/>
</dbReference>
<keyword evidence="6 10" id="KW-0460">Magnesium</keyword>
<evidence type="ECO:0000313" key="12">
    <source>
        <dbReference type="Proteomes" id="UP000318709"/>
    </source>
</evidence>
<dbReference type="SUPFAM" id="SSF52972">
    <property type="entry name" value="ITPase-like"/>
    <property type="match status" value="1"/>
</dbReference>
<dbReference type="Pfam" id="PF01725">
    <property type="entry name" value="Ham1p_like"/>
    <property type="match status" value="1"/>
</dbReference>
<feature type="binding site" evidence="10">
    <location>
        <position position="89"/>
    </location>
    <ligand>
        <name>Mg(2+)</name>
        <dbReference type="ChEBI" id="CHEBI:18420"/>
    </ligand>
</feature>
<proteinExistence type="inferred from homology"/>
<dbReference type="Gene3D" id="3.90.950.10">
    <property type="match status" value="1"/>
</dbReference>
<dbReference type="GO" id="GO:0036222">
    <property type="term" value="F:XTP diphosphatase activity"/>
    <property type="evidence" value="ECO:0007669"/>
    <property type="project" value="UniProtKB-UniRule"/>
</dbReference>
<feature type="binding site" evidence="10">
    <location>
        <position position="60"/>
    </location>
    <ligand>
        <name>Mg(2+)</name>
        <dbReference type="ChEBI" id="CHEBI:18420"/>
    </ligand>
</feature>
<comment type="function">
    <text evidence="10">Pyrophosphatase that catalyzes the hydrolysis of nucleoside triphosphates to their monophosphate derivatives, with a high preference for the non-canonical purine nucleotides XTP (xanthosine triphosphate), dITP (deoxyinosine triphosphate) and ITP. Seems to function as a house-cleaning enzyme that removes non-canonical purine nucleotides from the nucleotide pool, thus preventing their incorporation into DNA/RNA and avoiding chromosomal lesions.</text>
</comment>
<feature type="binding site" evidence="10">
    <location>
        <begin position="213"/>
        <end position="214"/>
    </location>
    <ligand>
        <name>substrate</name>
    </ligand>
</feature>
<dbReference type="InterPro" id="IPR002637">
    <property type="entry name" value="RdgB/HAM1"/>
</dbReference>
<evidence type="ECO:0000256" key="6">
    <source>
        <dbReference type="ARBA" id="ARBA00022842"/>
    </source>
</evidence>
<dbReference type="GO" id="GO:0005829">
    <property type="term" value="C:cytosol"/>
    <property type="evidence" value="ECO:0007669"/>
    <property type="project" value="TreeGrafter"/>
</dbReference>
<dbReference type="GO" id="GO:0009146">
    <property type="term" value="P:purine nucleoside triphosphate catabolic process"/>
    <property type="evidence" value="ECO:0007669"/>
    <property type="project" value="UniProtKB-UniRule"/>
</dbReference>
<dbReference type="Proteomes" id="UP000318709">
    <property type="component" value="Chromosome"/>
</dbReference>
<dbReference type="HAMAP" id="MF_01405">
    <property type="entry name" value="Non_canon_purine_NTPase"/>
    <property type="match status" value="1"/>
</dbReference>
<evidence type="ECO:0000256" key="8">
    <source>
        <dbReference type="ARBA" id="ARBA00051875"/>
    </source>
</evidence>
<evidence type="ECO:0000313" key="11">
    <source>
        <dbReference type="EMBL" id="QDH13331.1"/>
    </source>
</evidence>
<feature type="binding site" evidence="10">
    <location>
        <position position="90"/>
    </location>
    <ligand>
        <name>substrate</name>
    </ligand>
</feature>
<dbReference type="PANTHER" id="PTHR11067:SF9">
    <property type="entry name" value="INOSINE TRIPHOSPHATE PYROPHOSPHATASE"/>
    <property type="match status" value="1"/>
</dbReference>
<comment type="similarity">
    <text evidence="1 10">Belongs to the HAM1 NTPase family.</text>
</comment>
<dbReference type="GO" id="GO:0046872">
    <property type="term" value="F:metal ion binding"/>
    <property type="evidence" value="ECO:0007669"/>
    <property type="project" value="UniProtKB-KW"/>
</dbReference>
<evidence type="ECO:0000256" key="9">
    <source>
        <dbReference type="ARBA" id="ARBA00052017"/>
    </source>
</evidence>
<keyword evidence="7 10" id="KW-0546">Nucleotide metabolism</keyword>
<organism evidence="11 12">
    <name type="scientific">Formicincola oecophyllae</name>
    <dbReference type="NCBI Taxonomy" id="2558361"/>
    <lineage>
        <taxon>Bacteria</taxon>
        <taxon>Pseudomonadati</taxon>
        <taxon>Pseudomonadota</taxon>
        <taxon>Alphaproteobacteria</taxon>
        <taxon>Acetobacterales</taxon>
        <taxon>Acetobacteraceae</taxon>
        <taxon>Formicincola</taxon>
    </lineage>
</organism>
<dbReference type="GO" id="GO:0036220">
    <property type="term" value="F:ITP diphosphatase activity"/>
    <property type="evidence" value="ECO:0007669"/>
    <property type="project" value="UniProtKB-UniRule"/>
</dbReference>
<feature type="binding site" evidence="10">
    <location>
        <begin position="28"/>
        <end position="33"/>
    </location>
    <ligand>
        <name>substrate</name>
    </ligand>
</feature>
<dbReference type="RefSeq" id="WP_141442992.1">
    <property type="nucleotide sequence ID" value="NZ_CP038231.1"/>
</dbReference>
<sequence length="234" mass="24104">MSTGTVKHASANQPARRLPFGAEVVMATHNKGKLGEFQALLAPAGIKLRSAAALNLPEPEETGATFAQNAAIKALAAAKASGLPALADDSGLCVEALDGAPGIYSARWCGPERDATRAMARVHDEMAAKVAAGAKPDDRATFKVALCLAWPDGTVRHVEGACPGRLCWPPRGDGGHGYDPMFIPLHEPARGASNAAGLTFAEMPAEGKNAFSHRARAVAAFLRACVATESGEGG</sequence>
<feature type="binding site" evidence="10">
    <location>
        <begin position="176"/>
        <end position="179"/>
    </location>
    <ligand>
        <name>substrate</name>
    </ligand>
</feature>
<comment type="catalytic activity">
    <reaction evidence="9 10">
        <text>XTP + H2O = XMP + diphosphate + H(+)</text>
        <dbReference type="Rhea" id="RHEA:28610"/>
        <dbReference type="ChEBI" id="CHEBI:15377"/>
        <dbReference type="ChEBI" id="CHEBI:15378"/>
        <dbReference type="ChEBI" id="CHEBI:33019"/>
        <dbReference type="ChEBI" id="CHEBI:57464"/>
        <dbReference type="ChEBI" id="CHEBI:61314"/>
        <dbReference type="EC" id="3.6.1.66"/>
    </reaction>
</comment>
<keyword evidence="12" id="KW-1185">Reference proteome</keyword>
<comment type="subunit">
    <text evidence="2 10">Homodimer.</text>
</comment>
<evidence type="ECO:0000256" key="7">
    <source>
        <dbReference type="ARBA" id="ARBA00023080"/>
    </source>
</evidence>
<evidence type="ECO:0000256" key="2">
    <source>
        <dbReference type="ARBA" id="ARBA00011738"/>
    </source>
</evidence>
<keyword evidence="5 10" id="KW-0378">Hydrolase</keyword>
<evidence type="ECO:0000256" key="10">
    <source>
        <dbReference type="HAMAP-Rule" id="MF_01405"/>
    </source>
</evidence>
<dbReference type="InterPro" id="IPR020922">
    <property type="entry name" value="dITP/XTP_pyrophosphatase"/>
</dbReference>
<dbReference type="AlphaFoldDB" id="A0A4Y6UAC9"/>
<dbReference type="FunFam" id="3.90.950.10:FF:000001">
    <property type="entry name" value="dITP/XTP pyrophosphatase"/>
    <property type="match status" value="1"/>
</dbReference>
<dbReference type="KEGG" id="swf:E3E12_02955"/>
<protein>
    <recommendedName>
        <fullName evidence="10">dITP/XTP pyrophosphatase</fullName>
        <ecNumber evidence="10">3.6.1.66</ecNumber>
    </recommendedName>
    <alternativeName>
        <fullName evidence="10">Non-canonical purine NTP pyrophosphatase</fullName>
    </alternativeName>
    <alternativeName>
        <fullName evidence="10">Non-standard purine NTP pyrophosphatase</fullName>
    </alternativeName>
    <alternativeName>
        <fullName evidence="10">Nucleoside-triphosphate diphosphatase</fullName>
    </alternativeName>
    <alternativeName>
        <fullName evidence="10">Nucleoside-triphosphate pyrophosphatase</fullName>
        <shortName evidence="10">NTPase</shortName>
    </alternativeName>
</protein>
<evidence type="ECO:0000256" key="3">
    <source>
        <dbReference type="ARBA" id="ARBA00022723"/>
    </source>
</evidence>
<dbReference type="EMBL" id="CP038231">
    <property type="protein sequence ID" value="QDH13331.1"/>
    <property type="molecule type" value="Genomic_DNA"/>
</dbReference>
<dbReference type="GO" id="GO:0009117">
    <property type="term" value="P:nucleotide metabolic process"/>
    <property type="evidence" value="ECO:0007669"/>
    <property type="project" value="UniProtKB-KW"/>
</dbReference>
<feature type="binding site" evidence="10">
    <location>
        <position position="208"/>
    </location>
    <ligand>
        <name>substrate</name>
    </ligand>
</feature>
<keyword evidence="3 10" id="KW-0479">Metal-binding</keyword>
<comment type="catalytic activity">
    <reaction evidence="10">
        <text>ITP + H2O = IMP + diphosphate + H(+)</text>
        <dbReference type="Rhea" id="RHEA:29399"/>
        <dbReference type="ChEBI" id="CHEBI:15377"/>
        <dbReference type="ChEBI" id="CHEBI:15378"/>
        <dbReference type="ChEBI" id="CHEBI:33019"/>
        <dbReference type="ChEBI" id="CHEBI:58053"/>
        <dbReference type="ChEBI" id="CHEBI:61402"/>
        <dbReference type="EC" id="3.6.1.66"/>
    </reaction>
</comment>
<evidence type="ECO:0000256" key="1">
    <source>
        <dbReference type="ARBA" id="ARBA00008023"/>
    </source>
</evidence>
<feature type="active site" description="Proton acceptor" evidence="10">
    <location>
        <position position="89"/>
    </location>
</feature>
<evidence type="ECO:0000256" key="4">
    <source>
        <dbReference type="ARBA" id="ARBA00022741"/>
    </source>
</evidence>